<name>A0A2N4U3G8_9BURK</name>
<evidence type="ECO:0000259" key="1">
    <source>
        <dbReference type="SMART" id="SM00953"/>
    </source>
</evidence>
<dbReference type="RefSeq" id="WP_102074129.1">
    <property type="nucleotide sequence ID" value="NZ_PDNW01000009.1"/>
</dbReference>
<dbReference type="Pfam" id="PF08808">
    <property type="entry name" value="RES"/>
    <property type="match status" value="1"/>
</dbReference>
<reference evidence="2 3" key="1">
    <citation type="submission" date="2017-10" db="EMBL/GenBank/DDBJ databases">
        <title>Two draft genome sequences of Pusillimonas sp. strains isolated from a nitrate- and radionuclide-contaminated groundwater in Russia.</title>
        <authorList>
            <person name="Grouzdev D.S."/>
            <person name="Tourova T.P."/>
            <person name="Goeva M.A."/>
            <person name="Babich T.L."/>
            <person name="Sokolova D.S."/>
            <person name="Abdullin R."/>
            <person name="Poltaraus A.B."/>
            <person name="Toshchakov S.V."/>
            <person name="Nazina T.N."/>
        </authorList>
    </citation>
    <scope>NUCLEOTIDE SEQUENCE [LARGE SCALE GENOMIC DNA]</scope>
    <source>
        <strain evidence="2 3">JR1/69-3-13</strain>
    </source>
</reference>
<organism evidence="2 3">
    <name type="scientific">Pollutimonas subterranea</name>
    <dbReference type="NCBI Taxonomy" id="2045210"/>
    <lineage>
        <taxon>Bacteria</taxon>
        <taxon>Pseudomonadati</taxon>
        <taxon>Pseudomonadota</taxon>
        <taxon>Betaproteobacteria</taxon>
        <taxon>Burkholderiales</taxon>
        <taxon>Alcaligenaceae</taxon>
        <taxon>Pollutimonas</taxon>
    </lineage>
</organism>
<gene>
    <name evidence="2" type="ORF">CR159_11615</name>
</gene>
<comment type="caution">
    <text evidence="2">The sequence shown here is derived from an EMBL/GenBank/DDBJ whole genome shotgun (WGS) entry which is preliminary data.</text>
</comment>
<dbReference type="SMART" id="SM00953">
    <property type="entry name" value="RES"/>
    <property type="match status" value="1"/>
</dbReference>
<protein>
    <recommendedName>
        <fullName evidence="1">RES domain-containing protein</fullName>
    </recommendedName>
</protein>
<evidence type="ECO:0000313" key="3">
    <source>
        <dbReference type="Proteomes" id="UP000234190"/>
    </source>
</evidence>
<proteinExistence type="predicted"/>
<sequence length="158" mass="17788">MQLFRICPEQYIENYSGLGASYRDGARWNKAGIPVLYFALTPAVALLEMGNYLPSPRLVPKSYRLGIYELPDSALCESLDRDQLPDDWPQYPYPESTQSIGTEWLKKCGALVLRVPSAAVPAGLEQIAVVNPRHPDCRQLTLVDIKTDLYNKRIFQGT</sequence>
<dbReference type="InterPro" id="IPR014914">
    <property type="entry name" value="RES_dom"/>
</dbReference>
<accession>A0A2N4U3G8</accession>
<dbReference type="EMBL" id="PDNW01000009">
    <property type="protein sequence ID" value="PLC49578.1"/>
    <property type="molecule type" value="Genomic_DNA"/>
</dbReference>
<dbReference type="OrthoDB" id="9789501at2"/>
<dbReference type="Proteomes" id="UP000234190">
    <property type="component" value="Unassembled WGS sequence"/>
</dbReference>
<keyword evidence="3" id="KW-1185">Reference proteome</keyword>
<dbReference type="AlphaFoldDB" id="A0A2N4U3G8"/>
<feature type="domain" description="RES" evidence="1">
    <location>
        <begin position="14"/>
        <end position="144"/>
    </location>
</feature>
<evidence type="ECO:0000313" key="2">
    <source>
        <dbReference type="EMBL" id="PLC49578.1"/>
    </source>
</evidence>